<keyword evidence="9" id="KW-1185">Reference proteome</keyword>
<proteinExistence type="predicted"/>
<dbReference type="Proteomes" id="UP000190061">
    <property type="component" value="Unassembled WGS sequence"/>
</dbReference>
<keyword evidence="2" id="KW-1003">Cell membrane</keyword>
<dbReference type="Pfam" id="PF06271">
    <property type="entry name" value="RDD"/>
    <property type="match status" value="1"/>
</dbReference>
<dbReference type="EMBL" id="FUXP01000016">
    <property type="protein sequence ID" value="SKA26161.1"/>
    <property type="molecule type" value="Genomic_DNA"/>
</dbReference>
<evidence type="ECO:0000313" key="8">
    <source>
        <dbReference type="EMBL" id="SKA26161.1"/>
    </source>
</evidence>
<dbReference type="InterPro" id="IPR010432">
    <property type="entry name" value="RDD"/>
</dbReference>
<keyword evidence="4 6" id="KW-1133">Transmembrane helix</keyword>
<reference evidence="8 9" key="1">
    <citation type="submission" date="2017-02" db="EMBL/GenBank/DDBJ databases">
        <authorList>
            <person name="Peterson S.W."/>
        </authorList>
    </citation>
    <scope>NUCLEOTIDE SEQUENCE [LARGE SCALE GENOMIC DNA]</scope>
    <source>
        <strain evidence="8 9">DSM 21749</strain>
    </source>
</reference>
<dbReference type="PANTHER" id="PTHR36115">
    <property type="entry name" value="PROLINE-RICH ANTIGEN HOMOLOG-RELATED"/>
    <property type="match status" value="1"/>
</dbReference>
<evidence type="ECO:0000256" key="1">
    <source>
        <dbReference type="ARBA" id="ARBA00004651"/>
    </source>
</evidence>
<dbReference type="GO" id="GO:0005886">
    <property type="term" value="C:plasma membrane"/>
    <property type="evidence" value="ECO:0007669"/>
    <property type="project" value="UniProtKB-SubCell"/>
</dbReference>
<accession>A0A1T4SE70</accession>
<gene>
    <name evidence="8" type="ORF">SAMN02745674_02762</name>
</gene>
<evidence type="ECO:0000256" key="2">
    <source>
        <dbReference type="ARBA" id="ARBA00022475"/>
    </source>
</evidence>
<name>A0A1T4SE70_9GAMM</name>
<dbReference type="OrthoDB" id="9793824at2"/>
<feature type="domain" description="RDD" evidence="7">
    <location>
        <begin position="9"/>
        <end position="181"/>
    </location>
</feature>
<evidence type="ECO:0000256" key="6">
    <source>
        <dbReference type="SAM" id="Phobius"/>
    </source>
</evidence>
<keyword evidence="3 6" id="KW-0812">Transmembrane</keyword>
<sequence length="233" mass="24874">MSEVQAWGPAGLWQRSVAWSLDAVLLAVPALLLAGSRRGDWTHVVTRTEAVLEHMAGAMARAIIEGVPLPGLAIELMADGGLRSLAGALQTAVWQWAWPPVLVFVLVGAVYHVAFECSPGQGSPGKRLLGLAVCDRQGRRLRPARALGRHFAGGLSWLSLNLGHAMVAIPPEHLALHDQLSSTRVLAPAGRRLPAWGWAWLLLLALIVVAATASGMDWALETMTAALERSLYG</sequence>
<dbReference type="AlphaFoldDB" id="A0A1T4SE70"/>
<evidence type="ECO:0000256" key="4">
    <source>
        <dbReference type="ARBA" id="ARBA00022989"/>
    </source>
</evidence>
<feature type="transmembrane region" description="Helical" evidence="6">
    <location>
        <begin position="12"/>
        <end position="34"/>
    </location>
</feature>
<keyword evidence="5 6" id="KW-0472">Membrane</keyword>
<protein>
    <submittedName>
        <fullName evidence="8">Uncharacterized membrane protein YckC, RDD family</fullName>
    </submittedName>
</protein>
<dbReference type="PANTHER" id="PTHR36115:SF9">
    <property type="entry name" value="LMO1584 PROTEIN"/>
    <property type="match status" value="1"/>
</dbReference>
<evidence type="ECO:0000256" key="5">
    <source>
        <dbReference type="ARBA" id="ARBA00023136"/>
    </source>
</evidence>
<organism evidence="8 9">
    <name type="scientific">Lysobacter spongiicola DSM 21749</name>
    <dbReference type="NCBI Taxonomy" id="1122188"/>
    <lineage>
        <taxon>Bacteria</taxon>
        <taxon>Pseudomonadati</taxon>
        <taxon>Pseudomonadota</taxon>
        <taxon>Gammaproteobacteria</taxon>
        <taxon>Lysobacterales</taxon>
        <taxon>Lysobacteraceae</taxon>
        <taxon>Novilysobacter</taxon>
    </lineage>
</organism>
<comment type="subcellular location">
    <subcellularLocation>
        <location evidence="1">Cell membrane</location>
        <topology evidence="1">Multi-pass membrane protein</topology>
    </subcellularLocation>
</comment>
<feature type="transmembrane region" description="Helical" evidence="6">
    <location>
        <begin position="198"/>
        <end position="220"/>
    </location>
</feature>
<dbReference type="RefSeq" id="WP_078759285.1">
    <property type="nucleotide sequence ID" value="NZ_FUXP01000016.1"/>
</dbReference>
<evidence type="ECO:0000313" key="9">
    <source>
        <dbReference type="Proteomes" id="UP000190061"/>
    </source>
</evidence>
<evidence type="ECO:0000259" key="7">
    <source>
        <dbReference type="Pfam" id="PF06271"/>
    </source>
</evidence>
<dbReference type="STRING" id="1122188.SAMN02745674_02762"/>
<evidence type="ECO:0000256" key="3">
    <source>
        <dbReference type="ARBA" id="ARBA00022692"/>
    </source>
</evidence>
<dbReference type="InterPro" id="IPR051791">
    <property type="entry name" value="Pra-immunoreactive"/>
</dbReference>